<proteinExistence type="predicted"/>
<dbReference type="InterPro" id="IPR025746">
    <property type="entry name" value="PilX_N_dom"/>
</dbReference>
<dbReference type="Pfam" id="PF14341">
    <property type="entry name" value="PilX_N"/>
    <property type="match status" value="1"/>
</dbReference>
<organism evidence="3 4">
    <name type="scientific">Mariprofundus micogutta</name>
    <dbReference type="NCBI Taxonomy" id="1921010"/>
    <lineage>
        <taxon>Bacteria</taxon>
        <taxon>Pseudomonadati</taxon>
        <taxon>Pseudomonadota</taxon>
        <taxon>Candidatius Mariprofundia</taxon>
        <taxon>Mariprofundales</taxon>
        <taxon>Mariprofundaceae</taxon>
        <taxon>Mariprofundus</taxon>
    </lineage>
</organism>
<keyword evidence="1" id="KW-0472">Membrane</keyword>
<keyword evidence="1" id="KW-1133">Transmembrane helix</keyword>
<evidence type="ECO:0000256" key="1">
    <source>
        <dbReference type="SAM" id="Phobius"/>
    </source>
</evidence>
<gene>
    <name evidence="3" type="ORF">MMIC_P2234</name>
</gene>
<accession>A0A1L8CQP9</accession>
<protein>
    <recommendedName>
        <fullName evidence="2">Type 4 fimbrial biogenesis protein PilX N-terminal domain-containing protein</fullName>
    </recommendedName>
</protein>
<feature type="domain" description="Type 4 fimbrial biogenesis protein PilX N-terminal" evidence="2">
    <location>
        <begin position="15"/>
        <end position="64"/>
    </location>
</feature>
<evidence type="ECO:0000259" key="2">
    <source>
        <dbReference type="Pfam" id="PF14341"/>
    </source>
</evidence>
<feature type="transmembrane region" description="Helical" evidence="1">
    <location>
        <begin position="17"/>
        <end position="38"/>
    </location>
</feature>
<dbReference type="OrthoDB" id="5291521at2"/>
<dbReference type="Proteomes" id="UP000231632">
    <property type="component" value="Unassembled WGS sequence"/>
</dbReference>
<keyword evidence="1" id="KW-0812">Transmembrane</keyword>
<dbReference type="STRING" id="1921010.MMIC_P2234"/>
<dbReference type="EMBL" id="BDFD01000024">
    <property type="protein sequence ID" value="GAV21252.1"/>
    <property type="molecule type" value="Genomic_DNA"/>
</dbReference>
<comment type="caution">
    <text evidence="3">The sequence shown here is derived from an EMBL/GenBank/DDBJ whole genome shotgun (WGS) entry which is preliminary data.</text>
</comment>
<reference evidence="3 4" key="1">
    <citation type="journal article" date="2017" name="Arch. Microbiol.">
        <title>Mariprofundus micogutta sp. nov., a novel iron-oxidizing zetaproteobacterium isolated from a deep-sea hydrothermal field at the Bayonnaise knoll of the Izu-Ogasawara arc, and a description of Mariprofundales ord. nov. and Zetaproteobacteria classis nov.</title>
        <authorList>
            <person name="Makita H."/>
            <person name="Tanaka E."/>
            <person name="Mitsunobu S."/>
            <person name="Miyazaki M."/>
            <person name="Nunoura T."/>
            <person name="Uematsu K."/>
            <person name="Takaki Y."/>
            <person name="Nishi S."/>
            <person name="Shimamura S."/>
            <person name="Takai K."/>
        </authorList>
    </citation>
    <scope>NUCLEOTIDE SEQUENCE [LARGE SCALE GENOMIC DNA]</scope>
    <source>
        <strain evidence="3 4">ET2</strain>
    </source>
</reference>
<keyword evidence="4" id="KW-1185">Reference proteome</keyword>
<evidence type="ECO:0000313" key="3">
    <source>
        <dbReference type="EMBL" id="GAV21252.1"/>
    </source>
</evidence>
<dbReference type="RefSeq" id="WP_072660549.1">
    <property type="nucleotide sequence ID" value="NZ_BDFD01000024.1"/>
</dbReference>
<dbReference type="AlphaFoldDB" id="A0A1L8CQP9"/>
<name>A0A1L8CQP9_9PROT</name>
<evidence type="ECO:0000313" key="4">
    <source>
        <dbReference type="Proteomes" id="UP000231632"/>
    </source>
</evidence>
<sequence length="325" mass="34228">MAKIACNKIRQSAESGFVLVTALIMLSLLTLMSLGMYFTSSTATKTSGSAQSSTEAYYYAETAINYMTWALANDAEFDNFTYSGTYIASPFGEPNYPTTPNPSTIGDREELGSYMWDPGPTVISDSGAGILGQIMYFDNSPMGSRSVCFEDATIFSNCIDVSVDPATRAAPTMYNISVNLPRYIKLDIAASGAITPTIPQLPHQNPPVVGQDVPQNGAVVWITAGDSNNVDRDIELFPLDPANASGGTAATACAAGQMPSCPCDFSTIGTVTNPVACEAHATGDATAAAGRGAWVDGPFPIVIYAIGYVNGKATHLLRAVVTLYN</sequence>